<evidence type="ECO:0000313" key="2">
    <source>
        <dbReference type="EMBL" id="PSN97889.1"/>
    </source>
</evidence>
<protein>
    <recommendedName>
        <fullName evidence="1">PIN domain-containing protein</fullName>
    </recommendedName>
</protein>
<organism evidence="2 3">
    <name type="scientific">Candidatus Marsarchaeota G2 archaeon ECH_B_SAG-F08</name>
    <dbReference type="NCBI Taxonomy" id="1978165"/>
    <lineage>
        <taxon>Archaea</taxon>
        <taxon>Candidatus Marsarchaeota</taxon>
        <taxon>Candidatus Marsarchaeota group 2</taxon>
    </lineage>
</organism>
<dbReference type="SUPFAM" id="SSF88723">
    <property type="entry name" value="PIN domain-like"/>
    <property type="match status" value="1"/>
</dbReference>
<dbReference type="Proteomes" id="UP000240381">
    <property type="component" value="Unassembled WGS sequence"/>
</dbReference>
<feature type="domain" description="PIN" evidence="1">
    <location>
        <begin position="16"/>
        <end position="119"/>
    </location>
</feature>
<dbReference type="Gene3D" id="3.40.50.1010">
    <property type="entry name" value="5'-nuclease"/>
    <property type="match status" value="1"/>
</dbReference>
<reference evidence="2 3" key="1">
    <citation type="submission" date="2017-04" db="EMBL/GenBank/DDBJ databases">
        <title>Novel microbial lineages endemic to geothermal iron-oxide mats fill important gaps in the evolutionary history of Archaea.</title>
        <authorList>
            <person name="Jay Z.J."/>
            <person name="Beam J.P."/>
            <person name="Dlakic M."/>
            <person name="Rusch D.B."/>
            <person name="Kozubal M.A."/>
            <person name="Inskeep W.P."/>
        </authorList>
    </citation>
    <scope>NUCLEOTIDE SEQUENCE [LARGE SCALE GENOMIC DNA]</scope>
    <source>
        <strain evidence="2">ECH_B_SAG-F08</strain>
    </source>
</reference>
<proteinExistence type="predicted"/>
<dbReference type="EMBL" id="NEXM01000046">
    <property type="protein sequence ID" value="PSN97889.1"/>
    <property type="molecule type" value="Genomic_DNA"/>
</dbReference>
<dbReference type="SMART" id="SM00670">
    <property type="entry name" value="PINc"/>
    <property type="match status" value="1"/>
</dbReference>
<dbReference type="Pfam" id="PF18477">
    <property type="entry name" value="PIN_9"/>
    <property type="match status" value="1"/>
</dbReference>
<evidence type="ECO:0000259" key="1">
    <source>
        <dbReference type="SMART" id="SM00670"/>
    </source>
</evidence>
<evidence type="ECO:0000313" key="3">
    <source>
        <dbReference type="Proteomes" id="UP000240381"/>
    </source>
</evidence>
<dbReference type="InterPro" id="IPR002716">
    <property type="entry name" value="PIN_dom"/>
</dbReference>
<dbReference type="InterPro" id="IPR029060">
    <property type="entry name" value="PIN-like_dom_sf"/>
</dbReference>
<dbReference type="InterPro" id="IPR041120">
    <property type="entry name" value="PIN_9"/>
</dbReference>
<sequence length="140" mass="15564">MKNGGSLGTEHSNEKWKIVIDTNVFYHILKGKKSVFSLLDEIVDGPYELCVTDAVKKELINLRESNIGKKKLGARLGLRLLEKFSIVSTPCTSADESIVWFAKSYPKTIVVTGDKALRKTLKTHGLRVASLSKDGRIVFN</sequence>
<gene>
    <name evidence="2" type="ORF">B9Q11_03285</name>
</gene>
<accession>A0A2R6BGW5</accession>
<comment type="caution">
    <text evidence="2">The sequence shown here is derived from an EMBL/GenBank/DDBJ whole genome shotgun (WGS) entry which is preliminary data.</text>
</comment>
<name>A0A2R6BGW5_9ARCH</name>
<dbReference type="AlphaFoldDB" id="A0A2R6BGW5"/>